<dbReference type="SUPFAM" id="SSF46785">
    <property type="entry name" value="Winged helix' DNA-binding domain"/>
    <property type="match status" value="1"/>
</dbReference>
<evidence type="ECO:0000256" key="3">
    <source>
        <dbReference type="ARBA" id="ARBA00023125"/>
    </source>
</evidence>
<dbReference type="Gene3D" id="1.10.10.10">
    <property type="entry name" value="Winged helix-like DNA-binding domain superfamily/Winged helix DNA-binding domain"/>
    <property type="match status" value="1"/>
</dbReference>
<dbReference type="GO" id="GO:0003677">
    <property type="term" value="F:DNA binding"/>
    <property type="evidence" value="ECO:0007669"/>
    <property type="project" value="UniProtKB-KW"/>
</dbReference>
<dbReference type="Pfam" id="PF00126">
    <property type="entry name" value="HTH_1"/>
    <property type="match status" value="1"/>
</dbReference>
<dbReference type="SUPFAM" id="SSF53850">
    <property type="entry name" value="Periplasmic binding protein-like II"/>
    <property type="match status" value="1"/>
</dbReference>
<evidence type="ECO:0000313" key="7">
    <source>
        <dbReference type="Proteomes" id="UP000199527"/>
    </source>
</evidence>
<keyword evidence="3 6" id="KW-0238">DNA-binding</keyword>
<dbReference type="PANTHER" id="PTHR30118">
    <property type="entry name" value="HTH-TYPE TRANSCRIPTIONAL REGULATOR LEUO-RELATED"/>
    <property type="match status" value="1"/>
</dbReference>
<name>A0A1G8LI62_9GAMM</name>
<accession>A0A1G8LI62</accession>
<dbReference type="InterPro" id="IPR036388">
    <property type="entry name" value="WH-like_DNA-bd_sf"/>
</dbReference>
<proteinExistence type="inferred from homology"/>
<evidence type="ECO:0000259" key="5">
    <source>
        <dbReference type="PROSITE" id="PS50931"/>
    </source>
</evidence>
<sequence length="309" mass="35229">MPVLMRDFDSIDIRLLIVFRAVVFTGSLSKAARKLSVTPSAVSQSLSKLSKYFSHPLFTRTSNGLEPTDFAMELYGYVNSALDLLQDGVESLSDFDPANSKRRFRISANHILDLIILHPLARHIESFNSQLKVSVNNLVEEESKIIDSLQIDNNDLCLVAMKIDMKSIIQEKVLDEEMVVLGCKSNPLTKEVIDMDTFLAQRHCRYAVGQIGYKMGNAMNMGYVDEREVFLDTNNPFNAMMMTQGTDSLVTISRWLWEKYASQFELAEIQTSFEIPTVPLYLTYLKKMEDSKANRWLRDQVKQTLASLR</sequence>
<comment type="similarity">
    <text evidence="1">Belongs to the LysR transcriptional regulatory family.</text>
</comment>
<dbReference type="InterPro" id="IPR005119">
    <property type="entry name" value="LysR_subst-bd"/>
</dbReference>
<evidence type="ECO:0000313" key="6">
    <source>
        <dbReference type="EMBL" id="SDI55333.1"/>
    </source>
</evidence>
<keyword evidence="4" id="KW-0804">Transcription</keyword>
<dbReference type="OrthoDB" id="8720143at2"/>
<keyword evidence="7" id="KW-1185">Reference proteome</keyword>
<evidence type="ECO:0000256" key="4">
    <source>
        <dbReference type="ARBA" id="ARBA00023163"/>
    </source>
</evidence>
<organism evidence="6 7">
    <name type="scientific">Ferrimonas sediminum</name>
    <dbReference type="NCBI Taxonomy" id="718193"/>
    <lineage>
        <taxon>Bacteria</taxon>
        <taxon>Pseudomonadati</taxon>
        <taxon>Pseudomonadota</taxon>
        <taxon>Gammaproteobacteria</taxon>
        <taxon>Alteromonadales</taxon>
        <taxon>Ferrimonadaceae</taxon>
        <taxon>Ferrimonas</taxon>
    </lineage>
</organism>
<keyword evidence="2" id="KW-0805">Transcription regulation</keyword>
<feature type="domain" description="HTH lysR-type" evidence="5">
    <location>
        <begin position="11"/>
        <end position="68"/>
    </location>
</feature>
<dbReference type="Pfam" id="PF03466">
    <property type="entry name" value="LysR_substrate"/>
    <property type="match status" value="1"/>
</dbReference>
<evidence type="ECO:0000256" key="2">
    <source>
        <dbReference type="ARBA" id="ARBA00023015"/>
    </source>
</evidence>
<reference evidence="7" key="1">
    <citation type="submission" date="2016-10" db="EMBL/GenBank/DDBJ databases">
        <authorList>
            <person name="Varghese N."/>
            <person name="Submissions S."/>
        </authorList>
    </citation>
    <scope>NUCLEOTIDE SEQUENCE [LARGE SCALE GENOMIC DNA]</scope>
    <source>
        <strain evidence="7">DSM 23317</strain>
    </source>
</reference>
<dbReference type="PANTHER" id="PTHR30118:SF6">
    <property type="entry name" value="HTH-TYPE TRANSCRIPTIONAL REGULATOR LEUO"/>
    <property type="match status" value="1"/>
</dbReference>
<evidence type="ECO:0000256" key="1">
    <source>
        <dbReference type="ARBA" id="ARBA00009437"/>
    </source>
</evidence>
<dbReference type="InterPro" id="IPR050389">
    <property type="entry name" value="LysR-type_TF"/>
</dbReference>
<protein>
    <submittedName>
        <fullName evidence="6">DNA-binding transcriptional regulator, LysR family</fullName>
    </submittedName>
</protein>
<dbReference type="GO" id="GO:0003700">
    <property type="term" value="F:DNA-binding transcription factor activity"/>
    <property type="evidence" value="ECO:0007669"/>
    <property type="project" value="InterPro"/>
</dbReference>
<dbReference type="Gene3D" id="3.40.190.10">
    <property type="entry name" value="Periplasmic binding protein-like II"/>
    <property type="match status" value="2"/>
</dbReference>
<dbReference type="InterPro" id="IPR000847">
    <property type="entry name" value="LysR_HTH_N"/>
</dbReference>
<gene>
    <name evidence="6" type="ORF">SAMN04488540_10270</name>
</gene>
<dbReference type="AlphaFoldDB" id="A0A1G8LI62"/>
<dbReference type="InterPro" id="IPR036390">
    <property type="entry name" value="WH_DNA-bd_sf"/>
</dbReference>
<dbReference type="EMBL" id="FNEM01000002">
    <property type="protein sequence ID" value="SDI55333.1"/>
    <property type="molecule type" value="Genomic_DNA"/>
</dbReference>
<dbReference type="Proteomes" id="UP000199527">
    <property type="component" value="Unassembled WGS sequence"/>
</dbReference>
<dbReference type="PROSITE" id="PS50931">
    <property type="entry name" value="HTH_LYSR"/>
    <property type="match status" value="1"/>
</dbReference>